<dbReference type="PANTHER" id="PTHR10974">
    <property type="entry name" value="FI08016P-RELATED"/>
    <property type="match status" value="1"/>
</dbReference>
<organism evidence="1 2">
    <name type="scientific">Strongylus vulgaris</name>
    <name type="common">Blood worm</name>
    <dbReference type="NCBI Taxonomy" id="40348"/>
    <lineage>
        <taxon>Eukaryota</taxon>
        <taxon>Metazoa</taxon>
        <taxon>Ecdysozoa</taxon>
        <taxon>Nematoda</taxon>
        <taxon>Chromadorea</taxon>
        <taxon>Rhabditida</taxon>
        <taxon>Rhabditina</taxon>
        <taxon>Rhabditomorpha</taxon>
        <taxon>Strongyloidea</taxon>
        <taxon>Strongylidae</taxon>
        <taxon>Strongylus</taxon>
    </lineage>
</organism>
<accession>A0A3P7LDH1</accession>
<dbReference type="Pfam" id="PF02995">
    <property type="entry name" value="DUF229"/>
    <property type="match status" value="1"/>
</dbReference>
<sequence length="314" mass="35628">MNLGADQLAARVEERTPLFSIKLPEQFLKKHYMARLSLSVNANRLVTTRDIGMALMDIASASSLHSSEPALIDEQRKSLVTTRDIGMALMDIASASPLHSSEPTLIDEQPKPVSLLRHLLSTNRSCDDAMIPPYMCLCMEEKANQSEEYTSDANTYNQLFEYVKAEVLKNDCIEEVVKSDAHGDLVVFSLNPMVQQGIKNGKDWEEARETYHDMGMTYVEIVVDAQAKLRISDTSQLKFGARMRFRHTKKRGFEPVGTPTLFWANHKCFAKNIEQYCEMSAERDMFTNMLMTMIHLSRGLSLKLLNALLQSLFY</sequence>
<dbReference type="InterPro" id="IPR004245">
    <property type="entry name" value="DUF229"/>
</dbReference>
<proteinExistence type="predicted"/>
<dbReference type="PANTHER" id="PTHR10974:SF4">
    <property type="entry name" value="PROTEIN CBG09258"/>
    <property type="match status" value="1"/>
</dbReference>
<name>A0A3P7LDH1_STRVU</name>
<reference evidence="1 2" key="1">
    <citation type="submission" date="2018-11" db="EMBL/GenBank/DDBJ databases">
        <authorList>
            <consortium name="Pathogen Informatics"/>
        </authorList>
    </citation>
    <scope>NUCLEOTIDE SEQUENCE [LARGE SCALE GENOMIC DNA]</scope>
</reference>
<protein>
    <submittedName>
        <fullName evidence="1">Uncharacterized protein</fullName>
    </submittedName>
</protein>
<dbReference type="GO" id="GO:0005615">
    <property type="term" value="C:extracellular space"/>
    <property type="evidence" value="ECO:0007669"/>
    <property type="project" value="TreeGrafter"/>
</dbReference>
<gene>
    <name evidence="1" type="ORF">SVUK_LOCUS12236</name>
</gene>
<dbReference type="Proteomes" id="UP000270094">
    <property type="component" value="Unassembled WGS sequence"/>
</dbReference>
<keyword evidence="2" id="KW-1185">Reference proteome</keyword>
<dbReference type="AlphaFoldDB" id="A0A3P7LDH1"/>
<evidence type="ECO:0000313" key="2">
    <source>
        <dbReference type="Proteomes" id="UP000270094"/>
    </source>
</evidence>
<dbReference type="OrthoDB" id="413313at2759"/>
<evidence type="ECO:0000313" key="1">
    <source>
        <dbReference type="EMBL" id="VDM77238.1"/>
    </source>
</evidence>
<dbReference type="EMBL" id="UYYB01098739">
    <property type="protein sequence ID" value="VDM77238.1"/>
    <property type="molecule type" value="Genomic_DNA"/>
</dbReference>